<dbReference type="Proteomes" id="UP000296049">
    <property type="component" value="Unassembled WGS sequence"/>
</dbReference>
<accession>R0LAH9</accession>
<protein>
    <submittedName>
        <fullName evidence="1">Uncharacterized protein</fullName>
    </submittedName>
</protein>
<evidence type="ECO:0000313" key="1">
    <source>
        <dbReference type="EMBL" id="EOA97282.1"/>
    </source>
</evidence>
<keyword evidence="2" id="KW-1185">Reference proteome</keyword>
<proteinExistence type="predicted"/>
<dbReference type="EMBL" id="KB743728">
    <property type="protein sequence ID" value="EOA97282.1"/>
    <property type="molecule type" value="Genomic_DNA"/>
</dbReference>
<reference evidence="2" key="1">
    <citation type="journal article" date="2013" name="Nat. Genet.">
        <title>The duck genome and transcriptome provide insight into an avian influenza virus reservoir species.</title>
        <authorList>
            <person name="Huang Y."/>
            <person name="Li Y."/>
            <person name="Burt D.W."/>
            <person name="Chen H."/>
            <person name="Zhang Y."/>
            <person name="Qian W."/>
            <person name="Kim H."/>
            <person name="Gan S."/>
            <person name="Zhao Y."/>
            <person name="Li J."/>
            <person name="Yi K."/>
            <person name="Feng H."/>
            <person name="Zhu P."/>
            <person name="Li B."/>
            <person name="Liu Q."/>
            <person name="Fairley S."/>
            <person name="Magor K.E."/>
            <person name="Du Z."/>
            <person name="Hu X."/>
            <person name="Goodman L."/>
            <person name="Tafer H."/>
            <person name="Vignal A."/>
            <person name="Lee T."/>
            <person name="Kim K.W."/>
            <person name="Sheng Z."/>
            <person name="An Y."/>
            <person name="Searle S."/>
            <person name="Herrero J."/>
            <person name="Groenen M.A."/>
            <person name="Crooijmans R.P."/>
            <person name="Faraut T."/>
            <person name="Cai Q."/>
            <person name="Webster R.G."/>
            <person name="Aldridge J.R."/>
            <person name="Warren W.C."/>
            <person name="Bartschat S."/>
            <person name="Kehr S."/>
            <person name="Marz M."/>
            <person name="Stadler P.F."/>
            <person name="Smith J."/>
            <person name="Kraus R.H."/>
            <person name="Zhao Y."/>
            <person name="Ren L."/>
            <person name="Fei J."/>
            <person name="Morisson M."/>
            <person name="Kaiser P."/>
            <person name="Griffin D.K."/>
            <person name="Rao M."/>
            <person name="Pitel F."/>
            <person name="Wang J."/>
            <person name="Li N."/>
        </authorList>
    </citation>
    <scope>NUCLEOTIDE SEQUENCE [LARGE SCALE GENOMIC DNA]</scope>
</reference>
<evidence type="ECO:0000313" key="2">
    <source>
        <dbReference type="Proteomes" id="UP000296049"/>
    </source>
</evidence>
<gene>
    <name evidence="1" type="ORF">Anapl_06385</name>
</gene>
<organism evidence="1 2">
    <name type="scientific">Anas platyrhynchos</name>
    <name type="common">Mallard</name>
    <name type="synonym">Anas boschas</name>
    <dbReference type="NCBI Taxonomy" id="8839"/>
    <lineage>
        <taxon>Eukaryota</taxon>
        <taxon>Metazoa</taxon>
        <taxon>Chordata</taxon>
        <taxon>Craniata</taxon>
        <taxon>Vertebrata</taxon>
        <taxon>Euteleostomi</taxon>
        <taxon>Archelosauria</taxon>
        <taxon>Archosauria</taxon>
        <taxon>Dinosauria</taxon>
        <taxon>Saurischia</taxon>
        <taxon>Theropoda</taxon>
        <taxon>Coelurosauria</taxon>
        <taxon>Aves</taxon>
        <taxon>Neognathae</taxon>
        <taxon>Galloanserae</taxon>
        <taxon>Anseriformes</taxon>
        <taxon>Anatidae</taxon>
        <taxon>Anatinae</taxon>
        <taxon>Anas</taxon>
    </lineage>
</organism>
<sequence>MSSLRPFAVQSCLTLSAEEAQSGCVQTSQQHNVPCWLLEHSKNLEGSSDILKGKEQHEPIKHPLTHPPDISKASAQTCCQSGQRAHGHTDPGTGSVASRRLKGEFPWHRLCAMSGSAHASNGFVHAQNQVVSGQPSPCWHCISTASTFQVVLIIVSLLIALSKRNRSAASDNPRKHKAGEHTVEQELLLVSDFTWQHLAFLVFVHISGGGYPWQKDSFSLWGPGKAERWLSMALHGAYCHGKAHVDVCMDCFWDLLQDILEPEQQDSVQNVPAVLLLSAETSASNRHSVPKASPSQPPSPKLRDFDVQDQVHRFLCITDICLYTPKELKTTRIGAQSPAGPVQALGLAVGTGQASSPTMGLGWGWLQAGGLNQHNRAPSAPGPAVSRRTATTAEPDVSVGCAGCLMHEQSRAHDYFNWITWVLANTSSIIHLMDTFAPMPQNCLTRTLIVPSMQDHCEVAARCFRRAACNKPVTTVQPHECTRQFQHQQLCSRRSEGLTTVQQLPERSDAVSPFVSKDILFLELLRSTNTENHPGKLVPLELPGTLTAEVLSPNQDGKMRTIKQTQCKETPCAHVAGESAKDFVFKKSFTFAQEKLTARGT</sequence>
<dbReference type="AlphaFoldDB" id="R0LAH9"/>
<name>R0LAH9_ANAPL</name>